<dbReference type="InterPro" id="IPR050622">
    <property type="entry name" value="CPA3_antiporter_subunitB"/>
</dbReference>
<sequence length="148" mass="15766">MRDFLLNRASRILYPALLLLSVIIFYRGHNLPGGGFIGGLLAASAYLLVGFGSSMEEARRLLYIRPVALMGLGLVIAVASGLPSLVEGQPFLTGQWLPTFKLPVLGTVHLGTPLLFDFGVFLTVIGFCLHTAFSLAMLGGVDEEGGDT</sequence>
<evidence type="ECO:0000313" key="9">
    <source>
        <dbReference type="EMBL" id="ADE54404.1"/>
    </source>
</evidence>
<evidence type="ECO:0000256" key="4">
    <source>
        <dbReference type="ARBA" id="ARBA00022692"/>
    </source>
</evidence>
<evidence type="ECO:0000313" key="10">
    <source>
        <dbReference type="Proteomes" id="UP000000925"/>
    </source>
</evidence>
<feature type="transmembrane region" description="Helical" evidence="7">
    <location>
        <begin position="12"/>
        <end position="29"/>
    </location>
</feature>
<dbReference type="KEGG" id="caa:Caka_1385"/>
<evidence type="ECO:0000256" key="5">
    <source>
        <dbReference type="ARBA" id="ARBA00022989"/>
    </source>
</evidence>
<dbReference type="AlphaFoldDB" id="D5EJ05"/>
<comment type="similarity">
    <text evidence="2">Belongs to the CPA3 antiporters (TC 2.A.63) subunit B family.</text>
</comment>
<dbReference type="InterPro" id="IPR007182">
    <property type="entry name" value="MnhB"/>
</dbReference>
<feature type="transmembrane region" description="Helical" evidence="7">
    <location>
        <begin position="35"/>
        <end position="55"/>
    </location>
</feature>
<dbReference type="OrthoDB" id="9798859at2"/>
<gene>
    <name evidence="9" type="ordered locus">Caka_1385</name>
</gene>
<reference evidence="9 10" key="1">
    <citation type="journal article" date="2010" name="Stand. Genomic Sci.">
        <title>Complete genome sequence of Coraliomargarita akajimensis type strain (04OKA010-24).</title>
        <authorList>
            <person name="Mavromatis K."/>
            <person name="Abt B."/>
            <person name="Brambilla E."/>
            <person name="Lapidus A."/>
            <person name="Copeland A."/>
            <person name="Deshpande S."/>
            <person name="Nolan M."/>
            <person name="Lucas S."/>
            <person name="Tice H."/>
            <person name="Cheng J.F."/>
            <person name="Han C."/>
            <person name="Detter J.C."/>
            <person name="Woyke T."/>
            <person name="Goodwin L."/>
            <person name="Pitluck S."/>
            <person name="Held B."/>
            <person name="Brettin T."/>
            <person name="Tapia R."/>
            <person name="Ivanova N."/>
            <person name="Mikhailova N."/>
            <person name="Pati A."/>
            <person name="Liolios K."/>
            <person name="Chen A."/>
            <person name="Palaniappan K."/>
            <person name="Land M."/>
            <person name="Hauser L."/>
            <person name="Chang Y.J."/>
            <person name="Jeffries C.D."/>
            <person name="Rohde M."/>
            <person name="Goker M."/>
            <person name="Bristow J."/>
            <person name="Eisen J.A."/>
            <person name="Markowitz V."/>
            <person name="Hugenholtz P."/>
            <person name="Klenk H.P."/>
            <person name="Kyrpides N.C."/>
        </authorList>
    </citation>
    <scope>NUCLEOTIDE SEQUENCE [LARGE SCALE GENOMIC DNA]</scope>
    <source>
        <strain evidence="10">DSM 45221 / IAM 15411 / JCM 23193 / KCTC 12865</strain>
    </source>
</reference>
<evidence type="ECO:0000256" key="2">
    <source>
        <dbReference type="ARBA" id="ARBA00009425"/>
    </source>
</evidence>
<comment type="subcellular location">
    <subcellularLocation>
        <location evidence="1">Cell membrane</location>
        <topology evidence="1">Multi-pass membrane protein</topology>
    </subcellularLocation>
</comment>
<feature type="transmembrane region" description="Helical" evidence="7">
    <location>
        <begin position="67"/>
        <end position="86"/>
    </location>
</feature>
<proteinExistence type="inferred from homology"/>
<accession>D5EJ05</accession>
<dbReference type="Pfam" id="PF04039">
    <property type="entry name" value="MnhB"/>
    <property type="match status" value="1"/>
</dbReference>
<keyword evidence="10" id="KW-1185">Reference proteome</keyword>
<name>D5EJ05_CORAD</name>
<dbReference type="Proteomes" id="UP000000925">
    <property type="component" value="Chromosome"/>
</dbReference>
<dbReference type="GO" id="GO:0005886">
    <property type="term" value="C:plasma membrane"/>
    <property type="evidence" value="ECO:0007669"/>
    <property type="project" value="UniProtKB-SubCell"/>
</dbReference>
<organism evidence="9 10">
    <name type="scientific">Coraliomargarita akajimensis (strain DSM 45221 / IAM 15411 / JCM 23193 / KCTC 12865 / 04OKA010-24)</name>
    <dbReference type="NCBI Taxonomy" id="583355"/>
    <lineage>
        <taxon>Bacteria</taxon>
        <taxon>Pseudomonadati</taxon>
        <taxon>Verrucomicrobiota</taxon>
        <taxon>Opitutia</taxon>
        <taxon>Puniceicoccales</taxon>
        <taxon>Coraliomargaritaceae</taxon>
        <taxon>Coraliomargarita</taxon>
    </lineage>
</organism>
<keyword evidence="3" id="KW-1003">Cell membrane</keyword>
<keyword evidence="6 7" id="KW-0472">Membrane</keyword>
<dbReference type="PANTHER" id="PTHR33932">
    <property type="entry name" value="NA(+)/H(+) ANTIPORTER SUBUNIT B"/>
    <property type="match status" value="1"/>
</dbReference>
<keyword evidence="4 7" id="KW-0812">Transmembrane</keyword>
<feature type="domain" description="Na+/H+ antiporter MnhB subunit-related protein" evidence="8">
    <location>
        <begin position="6"/>
        <end position="129"/>
    </location>
</feature>
<evidence type="ECO:0000256" key="6">
    <source>
        <dbReference type="ARBA" id="ARBA00023136"/>
    </source>
</evidence>
<evidence type="ECO:0000256" key="3">
    <source>
        <dbReference type="ARBA" id="ARBA00022475"/>
    </source>
</evidence>
<evidence type="ECO:0000256" key="1">
    <source>
        <dbReference type="ARBA" id="ARBA00004651"/>
    </source>
</evidence>
<dbReference type="PANTHER" id="PTHR33932:SF4">
    <property type="entry name" value="NA(+)_H(+) ANTIPORTER SUBUNIT B"/>
    <property type="match status" value="1"/>
</dbReference>
<evidence type="ECO:0000259" key="8">
    <source>
        <dbReference type="Pfam" id="PF04039"/>
    </source>
</evidence>
<dbReference type="eggNOG" id="COG2111">
    <property type="taxonomic scope" value="Bacteria"/>
</dbReference>
<dbReference type="STRING" id="583355.Caka_1385"/>
<evidence type="ECO:0000256" key="7">
    <source>
        <dbReference type="SAM" id="Phobius"/>
    </source>
</evidence>
<dbReference type="EMBL" id="CP001998">
    <property type="protein sequence ID" value="ADE54404.1"/>
    <property type="molecule type" value="Genomic_DNA"/>
</dbReference>
<keyword evidence="5 7" id="KW-1133">Transmembrane helix</keyword>
<dbReference type="RefSeq" id="WP_013043126.1">
    <property type="nucleotide sequence ID" value="NC_014008.1"/>
</dbReference>
<protein>
    <submittedName>
        <fullName evidence="9">Na+/H+ antiporter MnhB subunit-related protein</fullName>
    </submittedName>
</protein>
<dbReference type="HOGENOM" id="CLU_101659_1_1_0"/>